<name>A0A8J2KZA9_9HEXA</name>
<proteinExistence type="predicted"/>
<gene>
    <name evidence="1" type="ORF">AFUS01_LOCUS32459</name>
</gene>
<evidence type="ECO:0000313" key="1">
    <source>
        <dbReference type="EMBL" id="CAG7822175.1"/>
    </source>
</evidence>
<keyword evidence="2" id="KW-1185">Reference proteome</keyword>
<reference evidence="1" key="1">
    <citation type="submission" date="2021-06" db="EMBL/GenBank/DDBJ databases">
        <authorList>
            <person name="Hodson N. C."/>
            <person name="Mongue J. A."/>
            <person name="Jaron S. K."/>
        </authorList>
    </citation>
    <scope>NUCLEOTIDE SEQUENCE</scope>
</reference>
<feature type="non-terminal residue" evidence="1">
    <location>
        <position position="1"/>
    </location>
</feature>
<accession>A0A8J2KZA9</accession>
<protein>
    <submittedName>
        <fullName evidence="1">Uncharacterized protein</fullName>
    </submittedName>
</protein>
<sequence>QQRTSAIPRPCFSHFCFSSLDVSSSSPCVHKKAPQE</sequence>
<dbReference type="AlphaFoldDB" id="A0A8J2KZA9"/>
<dbReference type="EMBL" id="CAJVCH010525561">
    <property type="protein sequence ID" value="CAG7822175.1"/>
    <property type="molecule type" value="Genomic_DNA"/>
</dbReference>
<dbReference type="Proteomes" id="UP000708208">
    <property type="component" value="Unassembled WGS sequence"/>
</dbReference>
<organism evidence="1 2">
    <name type="scientific">Allacma fusca</name>
    <dbReference type="NCBI Taxonomy" id="39272"/>
    <lineage>
        <taxon>Eukaryota</taxon>
        <taxon>Metazoa</taxon>
        <taxon>Ecdysozoa</taxon>
        <taxon>Arthropoda</taxon>
        <taxon>Hexapoda</taxon>
        <taxon>Collembola</taxon>
        <taxon>Symphypleona</taxon>
        <taxon>Sminthuridae</taxon>
        <taxon>Allacma</taxon>
    </lineage>
</organism>
<evidence type="ECO:0000313" key="2">
    <source>
        <dbReference type="Proteomes" id="UP000708208"/>
    </source>
</evidence>
<comment type="caution">
    <text evidence="1">The sequence shown here is derived from an EMBL/GenBank/DDBJ whole genome shotgun (WGS) entry which is preliminary data.</text>
</comment>